<sequence length="272" mass="29354">MLIKRESEIGSSPFHGFGAHRGANYSSVPPSPLVWALVLFLDSRNMVSVFINKIVAPTIIFSSVSVFSVAHGPFFLSSPFGVNTLICSVSIVLMEVIVFVPEGVLVSGVYMGNLPLGGPPFFPLLVPLEERPSAVGTRSKGTAGLFHCSTGLRPAEKSRLASTFWLPMLYVLVLVAKLIIDSIVSCCLDYWCSWYCTWSFRFCISSLSDRGSFAPSCRGLEDPLLSLGDTVVEKEVVLPSLSSPYEGISWMTGIPGCSFITNPALLGSVEEA</sequence>
<protein>
    <submittedName>
        <fullName evidence="2">Uncharacterized protein</fullName>
    </submittedName>
</protein>
<keyword evidence="1" id="KW-0472">Membrane</keyword>
<feature type="transmembrane region" description="Helical" evidence="1">
    <location>
        <begin position="160"/>
        <end position="180"/>
    </location>
</feature>
<accession>A0A834WZP4</accession>
<evidence type="ECO:0000256" key="1">
    <source>
        <dbReference type="SAM" id="Phobius"/>
    </source>
</evidence>
<comment type="caution">
    <text evidence="2">The sequence shown here is derived from an EMBL/GenBank/DDBJ whole genome shotgun (WGS) entry which is preliminary data.</text>
</comment>
<dbReference type="AlphaFoldDB" id="A0A834WZP4"/>
<dbReference type="EMBL" id="JAAIUW010000004">
    <property type="protein sequence ID" value="KAF7835294.1"/>
    <property type="molecule type" value="Genomic_DNA"/>
</dbReference>
<feature type="transmembrane region" description="Helical" evidence="1">
    <location>
        <begin position="54"/>
        <end position="74"/>
    </location>
</feature>
<dbReference type="Proteomes" id="UP000634136">
    <property type="component" value="Unassembled WGS sequence"/>
</dbReference>
<keyword evidence="3" id="KW-1185">Reference proteome</keyword>
<keyword evidence="1" id="KW-0812">Transmembrane</keyword>
<feature type="transmembrane region" description="Helical" evidence="1">
    <location>
        <begin position="80"/>
        <end position="101"/>
    </location>
</feature>
<reference evidence="2" key="1">
    <citation type="submission" date="2020-09" db="EMBL/GenBank/DDBJ databases">
        <title>Genome-Enabled Discovery of Anthraquinone Biosynthesis in Senna tora.</title>
        <authorList>
            <person name="Kang S.-H."/>
            <person name="Pandey R.P."/>
            <person name="Lee C.-M."/>
            <person name="Sim J.-S."/>
            <person name="Jeong J.-T."/>
            <person name="Choi B.-S."/>
            <person name="Jung M."/>
            <person name="Ginzburg D."/>
            <person name="Zhao K."/>
            <person name="Won S.Y."/>
            <person name="Oh T.-J."/>
            <person name="Yu Y."/>
            <person name="Kim N.-H."/>
            <person name="Lee O.R."/>
            <person name="Lee T.-H."/>
            <person name="Bashyal P."/>
            <person name="Kim T.-S."/>
            <person name="Lee W.-H."/>
            <person name="Kawkins C."/>
            <person name="Kim C.-K."/>
            <person name="Kim J.S."/>
            <person name="Ahn B.O."/>
            <person name="Rhee S.Y."/>
            <person name="Sohng J.K."/>
        </authorList>
    </citation>
    <scope>NUCLEOTIDE SEQUENCE</scope>
    <source>
        <tissue evidence="2">Leaf</tissue>
    </source>
</reference>
<gene>
    <name evidence="2" type="ORF">G2W53_010153</name>
</gene>
<proteinExistence type="predicted"/>
<name>A0A834WZP4_9FABA</name>
<evidence type="ECO:0000313" key="2">
    <source>
        <dbReference type="EMBL" id="KAF7835294.1"/>
    </source>
</evidence>
<keyword evidence="1" id="KW-1133">Transmembrane helix</keyword>
<organism evidence="2 3">
    <name type="scientific">Senna tora</name>
    <dbReference type="NCBI Taxonomy" id="362788"/>
    <lineage>
        <taxon>Eukaryota</taxon>
        <taxon>Viridiplantae</taxon>
        <taxon>Streptophyta</taxon>
        <taxon>Embryophyta</taxon>
        <taxon>Tracheophyta</taxon>
        <taxon>Spermatophyta</taxon>
        <taxon>Magnoliopsida</taxon>
        <taxon>eudicotyledons</taxon>
        <taxon>Gunneridae</taxon>
        <taxon>Pentapetalae</taxon>
        <taxon>rosids</taxon>
        <taxon>fabids</taxon>
        <taxon>Fabales</taxon>
        <taxon>Fabaceae</taxon>
        <taxon>Caesalpinioideae</taxon>
        <taxon>Cassia clade</taxon>
        <taxon>Senna</taxon>
    </lineage>
</organism>
<evidence type="ECO:0000313" key="3">
    <source>
        <dbReference type="Proteomes" id="UP000634136"/>
    </source>
</evidence>